<comment type="catalytic activity">
    <reaction evidence="7">
        <text>a peptidoglycan chain = a peptidoglycan chain with N-acetyl-1,6-anhydromuramyl-[peptide] at the reducing end + a peptidoglycan chain with N-acetylglucosamine at the non-reducing end.</text>
        <dbReference type="EC" id="4.2.2.29"/>
    </reaction>
</comment>
<gene>
    <name evidence="7" type="primary">mltG</name>
    <name evidence="8" type="ORF">HDF14_000974</name>
</gene>
<evidence type="ECO:0000256" key="1">
    <source>
        <dbReference type="ARBA" id="ARBA00022475"/>
    </source>
</evidence>
<dbReference type="GO" id="GO:0009252">
    <property type="term" value="P:peptidoglycan biosynthetic process"/>
    <property type="evidence" value="ECO:0007669"/>
    <property type="project" value="UniProtKB-UniRule"/>
</dbReference>
<dbReference type="Pfam" id="PF02618">
    <property type="entry name" value="YceG"/>
    <property type="match status" value="1"/>
</dbReference>
<keyword evidence="2 7" id="KW-0812">Transmembrane</keyword>
<dbReference type="EC" id="4.2.2.29" evidence="7"/>
<dbReference type="InterPro" id="IPR003770">
    <property type="entry name" value="MLTG-like"/>
</dbReference>
<organism evidence="8 9">
    <name type="scientific">Tunturiibacter gelidiferens</name>
    <dbReference type="NCBI Taxonomy" id="3069689"/>
    <lineage>
        <taxon>Bacteria</taxon>
        <taxon>Pseudomonadati</taxon>
        <taxon>Acidobacteriota</taxon>
        <taxon>Terriglobia</taxon>
        <taxon>Terriglobales</taxon>
        <taxon>Acidobacteriaceae</taxon>
        <taxon>Tunturiibacter</taxon>
    </lineage>
</organism>
<dbReference type="PANTHER" id="PTHR30518">
    <property type="entry name" value="ENDOLYTIC MUREIN TRANSGLYCOSYLASE"/>
    <property type="match status" value="1"/>
</dbReference>
<comment type="function">
    <text evidence="7">Functions as a peptidoglycan terminase that cleaves nascent peptidoglycan strands endolytically to terminate their elongation.</text>
</comment>
<accession>A0A9X0U2H2</accession>
<comment type="similarity">
    <text evidence="7">Belongs to the transglycosylase MltG family.</text>
</comment>
<dbReference type="Proteomes" id="UP000535182">
    <property type="component" value="Unassembled WGS sequence"/>
</dbReference>
<evidence type="ECO:0000256" key="2">
    <source>
        <dbReference type="ARBA" id="ARBA00022692"/>
    </source>
</evidence>
<comment type="caution">
    <text evidence="8">The sequence shown here is derived from an EMBL/GenBank/DDBJ whole genome shotgun (WGS) entry which is preliminary data.</text>
</comment>
<evidence type="ECO:0000313" key="9">
    <source>
        <dbReference type="Proteomes" id="UP000535182"/>
    </source>
</evidence>
<dbReference type="NCBIfam" id="TIGR00247">
    <property type="entry name" value="endolytic transglycosylase MltG"/>
    <property type="match status" value="1"/>
</dbReference>
<evidence type="ECO:0000256" key="6">
    <source>
        <dbReference type="ARBA" id="ARBA00023316"/>
    </source>
</evidence>
<sequence>MKFLGTLLLLLLIAAAVAAGVIYLPYGPTTETFVDIAPGTSTESIAAQLERSGVIRSRYGFYLLRLTKGGRLQAGEYRFDRKLPMTDVYQHILHGEIYTRALTIPEGFNIFDIAQAVEAAGFGSRDAFLAAERQHTELIAAWTDGPPPASLEGYLFPDTYQFSRHATPLQILSAMVRRFHQETAQLGLIHDIPQTVIMASLIEKEVRQDAERPLVAGVFVNRLAKGIPLATDPSVIYAALLDNRWRGTIYASDLQSPSPYNTYKHAGLPPGPIANPGIAALRAAMRPARTDYLYFVSDAAGHTRFSATLQEHAQQVQSYRQAQKH</sequence>
<evidence type="ECO:0000256" key="3">
    <source>
        <dbReference type="ARBA" id="ARBA00022989"/>
    </source>
</evidence>
<feature type="site" description="Important for catalytic activity" evidence="7">
    <location>
        <position position="205"/>
    </location>
</feature>
<keyword evidence="3 7" id="KW-1133">Transmembrane helix</keyword>
<protein>
    <recommendedName>
        <fullName evidence="7">Endolytic murein transglycosylase</fullName>
        <ecNumber evidence="7">4.2.2.29</ecNumber>
    </recommendedName>
    <alternativeName>
        <fullName evidence="7">Peptidoglycan lytic transglycosylase</fullName>
    </alternativeName>
    <alternativeName>
        <fullName evidence="7">Peptidoglycan polymerization terminase</fullName>
    </alternativeName>
</protein>
<dbReference type="Gene3D" id="3.30.160.60">
    <property type="entry name" value="Classic Zinc Finger"/>
    <property type="match status" value="1"/>
</dbReference>
<keyword evidence="5 7" id="KW-0456">Lyase</keyword>
<dbReference type="GO" id="GO:0071555">
    <property type="term" value="P:cell wall organization"/>
    <property type="evidence" value="ECO:0007669"/>
    <property type="project" value="UniProtKB-KW"/>
</dbReference>
<dbReference type="RefSeq" id="WP_183974015.1">
    <property type="nucleotide sequence ID" value="NZ_JACHEB010000002.1"/>
</dbReference>
<dbReference type="Gene3D" id="3.30.1490.480">
    <property type="entry name" value="Endolytic murein transglycosylase"/>
    <property type="match status" value="1"/>
</dbReference>
<dbReference type="CDD" id="cd08010">
    <property type="entry name" value="MltG_like"/>
    <property type="match status" value="1"/>
</dbReference>
<dbReference type="HAMAP" id="MF_02065">
    <property type="entry name" value="MltG"/>
    <property type="match status" value="1"/>
</dbReference>
<evidence type="ECO:0000256" key="4">
    <source>
        <dbReference type="ARBA" id="ARBA00023136"/>
    </source>
</evidence>
<dbReference type="AlphaFoldDB" id="A0A9X0U2H2"/>
<dbReference type="GO" id="GO:0005886">
    <property type="term" value="C:plasma membrane"/>
    <property type="evidence" value="ECO:0007669"/>
    <property type="project" value="UniProtKB-UniRule"/>
</dbReference>
<keyword evidence="6 7" id="KW-0961">Cell wall biogenesis/degradation</keyword>
<dbReference type="EMBL" id="JACHEB010000002">
    <property type="protein sequence ID" value="MBB5327369.1"/>
    <property type="molecule type" value="Genomic_DNA"/>
</dbReference>
<evidence type="ECO:0000256" key="5">
    <source>
        <dbReference type="ARBA" id="ARBA00023239"/>
    </source>
</evidence>
<keyword evidence="1 7" id="KW-1003">Cell membrane</keyword>
<keyword evidence="4 7" id="KW-0472">Membrane</keyword>
<dbReference type="PANTHER" id="PTHR30518:SF2">
    <property type="entry name" value="ENDOLYTIC MUREIN TRANSGLYCOSYLASE"/>
    <property type="match status" value="1"/>
</dbReference>
<dbReference type="GO" id="GO:0008932">
    <property type="term" value="F:lytic endotransglycosylase activity"/>
    <property type="evidence" value="ECO:0007669"/>
    <property type="project" value="UniProtKB-UniRule"/>
</dbReference>
<name>A0A9X0U2H2_9BACT</name>
<evidence type="ECO:0000256" key="7">
    <source>
        <dbReference type="HAMAP-Rule" id="MF_02065"/>
    </source>
</evidence>
<reference evidence="8 9" key="1">
    <citation type="submission" date="2020-08" db="EMBL/GenBank/DDBJ databases">
        <title>Genomic Encyclopedia of Type Strains, Phase IV (KMG-V): Genome sequencing to study the core and pangenomes of soil and plant-associated prokaryotes.</title>
        <authorList>
            <person name="Whitman W."/>
        </authorList>
    </citation>
    <scope>NUCLEOTIDE SEQUENCE [LARGE SCALE GENOMIC DNA]</scope>
    <source>
        <strain evidence="8 9">X5P2</strain>
    </source>
</reference>
<keyword evidence="9" id="KW-1185">Reference proteome</keyword>
<evidence type="ECO:0000313" key="8">
    <source>
        <dbReference type="EMBL" id="MBB5327369.1"/>
    </source>
</evidence>
<proteinExistence type="inferred from homology"/>